<keyword evidence="5" id="KW-0539">Nucleus</keyword>
<dbReference type="GO" id="GO:0003677">
    <property type="term" value="F:DNA binding"/>
    <property type="evidence" value="ECO:0007669"/>
    <property type="project" value="UniProtKB-KW"/>
</dbReference>
<keyword evidence="9" id="KW-1185">Reference proteome</keyword>
<keyword evidence="3" id="KW-0238">DNA-binding</keyword>
<dbReference type="InterPro" id="IPR050913">
    <property type="entry name" value="AP2/ERF_ERF"/>
</dbReference>
<dbReference type="FunFam" id="3.30.730.10:FF:000001">
    <property type="entry name" value="Ethylene-responsive transcription factor 2"/>
    <property type="match status" value="1"/>
</dbReference>
<dbReference type="PROSITE" id="PS51032">
    <property type="entry name" value="AP2_ERF"/>
    <property type="match status" value="1"/>
</dbReference>
<name>A0A8J5LZ34_ZINOF</name>
<dbReference type="InterPro" id="IPR001471">
    <property type="entry name" value="AP2/ERF_dom"/>
</dbReference>
<accession>A0A8J5LZ34</accession>
<reference evidence="8 9" key="1">
    <citation type="submission" date="2020-08" db="EMBL/GenBank/DDBJ databases">
        <title>Plant Genome Project.</title>
        <authorList>
            <person name="Zhang R.-G."/>
        </authorList>
    </citation>
    <scope>NUCLEOTIDE SEQUENCE [LARGE SCALE GENOMIC DNA]</scope>
    <source>
        <tissue evidence="8">Rhizome</tissue>
    </source>
</reference>
<dbReference type="SMART" id="SM00380">
    <property type="entry name" value="AP2"/>
    <property type="match status" value="1"/>
</dbReference>
<evidence type="ECO:0000259" key="7">
    <source>
        <dbReference type="PROSITE" id="PS51032"/>
    </source>
</evidence>
<feature type="region of interest" description="Disordered" evidence="6">
    <location>
        <begin position="162"/>
        <end position="212"/>
    </location>
</feature>
<feature type="compositionally biased region" description="Polar residues" evidence="6">
    <location>
        <begin position="163"/>
        <end position="212"/>
    </location>
</feature>
<dbReference type="GO" id="GO:0005634">
    <property type="term" value="C:nucleus"/>
    <property type="evidence" value="ECO:0007669"/>
    <property type="project" value="UniProtKB-SubCell"/>
</dbReference>
<keyword evidence="4" id="KW-0804">Transcription</keyword>
<organism evidence="8 9">
    <name type="scientific">Zingiber officinale</name>
    <name type="common">Ginger</name>
    <name type="synonym">Amomum zingiber</name>
    <dbReference type="NCBI Taxonomy" id="94328"/>
    <lineage>
        <taxon>Eukaryota</taxon>
        <taxon>Viridiplantae</taxon>
        <taxon>Streptophyta</taxon>
        <taxon>Embryophyta</taxon>
        <taxon>Tracheophyta</taxon>
        <taxon>Spermatophyta</taxon>
        <taxon>Magnoliopsida</taxon>
        <taxon>Liliopsida</taxon>
        <taxon>Zingiberales</taxon>
        <taxon>Zingiberaceae</taxon>
        <taxon>Zingiber</taxon>
    </lineage>
</organism>
<dbReference type="PANTHER" id="PTHR31194:SF140">
    <property type="entry name" value="ETHYLENE-RESPONSIVE TRANSCRIPTION FACTOR CRF2"/>
    <property type="match status" value="1"/>
</dbReference>
<dbReference type="EMBL" id="JACMSC010000003">
    <property type="protein sequence ID" value="KAG6527899.1"/>
    <property type="molecule type" value="Genomic_DNA"/>
</dbReference>
<dbReference type="AlphaFoldDB" id="A0A8J5LZ34"/>
<comment type="subcellular location">
    <subcellularLocation>
        <location evidence="1">Nucleus</location>
    </subcellularLocation>
</comment>
<protein>
    <recommendedName>
        <fullName evidence="7">AP2/ERF domain-containing protein</fullName>
    </recommendedName>
</protein>
<evidence type="ECO:0000256" key="3">
    <source>
        <dbReference type="ARBA" id="ARBA00023125"/>
    </source>
</evidence>
<dbReference type="GO" id="GO:0003700">
    <property type="term" value="F:DNA-binding transcription factor activity"/>
    <property type="evidence" value="ECO:0007669"/>
    <property type="project" value="InterPro"/>
</dbReference>
<evidence type="ECO:0000256" key="4">
    <source>
        <dbReference type="ARBA" id="ARBA00023163"/>
    </source>
</evidence>
<dbReference type="Pfam" id="PF00847">
    <property type="entry name" value="AP2"/>
    <property type="match status" value="1"/>
</dbReference>
<evidence type="ECO:0000256" key="6">
    <source>
        <dbReference type="SAM" id="MobiDB-lite"/>
    </source>
</evidence>
<feature type="domain" description="AP2/ERF" evidence="7">
    <location>
        <begin position="111"/>
        <end position="168"/>
    </location>
</feature>
<evidence type="ECO:0000313" key="9">
    <source>
        <dbReference type="Proteomes" id="UP000734854"/>
    </source>
</evidence>
<dbReference type="CDD" id="cd00018">
    <property type="entry name" value="AP2"/>
    <property type="match status" value="1"/>
</dbReference>
<keyword evidence="2" id="KW-0805">Transcription regulation</keyword>
<dbReference type="Proteomes" id="UP000734854">
    <property type="component" value="Unassembled WGS sequence"/>
</dbReference>
<proteinExistence type="predicted"/>
<evidence type="ECO:0000313" key="8">
    <source>
        <dbReference type="EMBL" id="KAG6527899.1"/>
    </source>
</evidence>
<comment type="caution">
    <text evidence="8">The sequence shown here is derived from an EMBL/GenBank/DDBJ whole genome shotgun (WGS) entry which is preliminary data.</text>
</comment>
<evidence type="ECO:0000256" key="2">
    <source>
        <dbReference type="ARBA" id="ARBA00023015"/>
    </source>
</evidence>
<gene>
    <name evidence="8" type="ORF">ZIOFF_010033</name>
</gene>
<sequence>MEADWLVVPAKRTEHVEVTSKTLPPGCKRRRCDVSRPHTVRIFCDDHDATDSSGDEGECRGVRRYVQEIRFEYRPSAAAGKSKPRARKRKAAVGSSASMPASGGGDGGARRFRGVRRRPWGKYAAEIRDPWRRVRVWLGTYDTAEEAARVYDSAAIQLRGPDATTNFSQKPSAAPSSTPRSKKYLSTSILTSMSGGSHSGDESPNLSSPTSVLRDFSCSSNVSTKASLEVVGRPNSPPPASDTAGLRLPWQLTGFLPIEEAMPHDDFLGFDASEPSLFGDYSADIGFLAEELSHAFLSSGLEFGTSTWHGGDDYFQEIGDLFPIEPLAGI</sequence>
<dbReference type="PANTHER" id="PTHR31194">
    <property type="entry name" value="SHN SHINE , DNA BINDING / TRANSCRIPTION FACTOR"/>
    <property type="match status" value="1"/>
</dbReference>
<feature type="compositionally biased region" description="Low complexity" evidence="6">
    <location>
        <begin position="92"/>
        <end position="101"/>
    </location>
</feature>
<evidence type="ECO:0000256" key="1">
    <source>
        <dbReference type="ARBA" id="ARBA00004123"/>
    </source>
</evidence>
<dbReference type="OrthoDB" id="777519at2759"/>
<feature type="compositionally biased region" description="Basic residues" evidence="6">
    <location>
        <begin position="82"/>
        <end position="91"/>
    </location>
</feature>
<feature type="region of interest" description="Disordered" evidence="6">
    <location>
        <begin position="76"/>
        <end position="113"/>
    </location>
</feature>
<evidence type="ECO:0000256" key="5">
    <source>
        <dbReference type="ARBA" id="ARBA00023242"/>
    </source>
</evidence>